<gene>
    <name evidence="3" type="ORF">MZO42_15030</name>
</gene>
<feature type="region of interest" description="Disordered" evidence="1">
    <location>
        <begin position="147"/>
        <end position="174"/>
    </location>
</feature>
<feature type="transmembrane region" description="Helical" evidence="2">
    <location>
        <begin position="239"/>
        <end position="257"/>
    </location>
</feature>
<keyword evidence="2" id="KW-0812">Transmembrane</keyword>
<reference evidence="3" key="1">
    <citation type="submission" date="2022-04" db="EMBL/GenBank/DDBJ databases">
        <title>Tomato heritable bacteria conferring resistance against bacterial wilt.</title>
        <authorList>
            <person name="Yin J."/>
        </authorList>
    </citation>
    <scope>NUCLEOTIDE SEQUENCE</scope>
    <source>
        <strain evidence="3">Cra20</strain>
    </source>
</reference>
<dbReference type="InterPro" id="IPR022134">
    <property type="entry name" value="DUF3667"/>
</dbReference>
<keyword evidence="2" id="KW-1133">Transmembrane helix</keyword>
<dbReference type="Pfam" id="PF12412">
    <property type="entry name" value="DUF3667"/>
    <property type="match status" value="1"/>
</dbReference>
<feature type="transmembrane region" description="Helical" evidence="2">
    <location>
        <begin position="330"/>
        <end position="352"/>
    </location>
</feature>
<evidence type="ECO:0000256" key="2">
    <source>
        <dbReference type="SAM" id="Phobius"/>
    </source>
</evidence>
<keyword evidence="2" id="KW-0472">Membrane</keyword>
<name>A0ABU3N813_9SPHN</name>
<comment type="caution">
    <text evidence="3">The sequence shown here is derived from an EMBL/GenBank/DDBJ whole genome shotgun (WGS) entry which is preliminary data.</text>
</comment>
<feature type="transmembrane region" description="Helical" evidence="2">
    <location>
        <begin position="269"/>
        <end position="287"/>
    </location>
</feature>
<feature type="transmembrane region" description="Helical" evidence="2">
    <location>
        <begin position="104"/>
        <end position="127"/>
    </location>
</feature>
<sequence>MGEFEAAGEIVTGGLLGRAMEPRAGEGHKAAHHMCLNCGTALIGPHCHRCGQAGHVHRSLHAIGHEIVHGVFHFEGKFWRTLPLLTWRPGDLTRRYIAGERARFVSPMAIFLFSIFAMFAVFSFAGLSAPTEIAGLSSRPAAAIEQAKKDATEEAAEARKSLGELPADSPKREKYERRIASAQSELESLEKAGKYLVPGEPDQAMEVHTGWYTLDHGIEKWKKNPSLMLYKLQSSVYKFSWLLIPLSLPFVWLLFFWKREYKLYDHAIFITYSIAFMSLLFIVLTVAGKLGVSSGWLALAGLLIPFIHVTRQLQQAYQLQWWSATARAIVLTQFISIVLTLFMLILVAMGMMG</sequence>
<evidence type="ECO:0000256" key="1">
    <source>
        <dbReference type="SAM" id="MobiDB-lite"/>
    </source>
</evidence>
<accession>A0ABU3N813</accession>
<feature type="transmembrane region" description="Helical" evidence="2">
    <location>
        <begin position="293"/>
        <end position="309"/>
    </location>
</feature>
<proteinExistence type="predicted"/>
<protein>
    <submittedName>
        <fullName evidence="3">DUF3667 domain-containing protein</fullName>
    </submittedName>
</protein>
<dbReference type="EMBL" id="JALMLT010000004">
    <property type="protein sequence ID" value="MDT8760014.1"/>
    <property type="molecule type" value="Genomic_DNA"/>
</dbReference>
<organism evidence="3">
    <name type="scientific">Sphingomonas psychrotolerans</name>
    <dbReference type="NCBI Taxonomy" id="1327635"/>
    <lineage>
        <taxon>Bacteria</taxon>
        <taxon>Pseudomonadati</taxon>
        <taxon>Pseudomonadota</taxon>
        <taxon>Alphaproteobacteria</taxon>
        <taxon>Sphingomonadales</taxon>
        <taxon>Sphingomonadaceae</taxon>
        <taxon>Sphingomonas</taxon>
    </lineage>
</organism>
<feature type="compositionally biased region" description="Basic and acidic residues" evidence="1">
    <location>
        <begin position="147"/>
        <end position="162"/>
    </location>
</feature>
<evidence type="ECO:0000313" key="3">
    <source>
        <dbReference type="EMBL" id="MDT8760014.1"/>
    </source>
</evidence>